<comment type="caution">
    <text evidence="3">The sequence shown here is derived from an EMBL/GenBank/DDBJ whole genome shotgun (WGS) entry which is preliminary data.</text>
</comment>
<proteinExistence type="predicted"/>
<protein>
    <recommendedName>
        <fullName evidence="2">DRBM domain-containing protein</fullName>
    </recommendedName>
</protein>
<accession>A0A9P6HGW4</accession>
<evidence type="ECO:0000313" key="4">
    <source>
        <dbReference type="Proteomes" id="UP000736335"/>
    </source>
</evidence>
<dbReference type="GO" id="GO:0003723">
    <property type="term" value="F:RNA binding"/>
    <property type="evidence" value="ECO:0007669"/>
    <property type="project" value="UniProtKB-UniRule"/>
</dbReference>
<dbReference type="CDD" id="cd19875">
    <property type="entry name" value="DSRM_EIF2AK2-like"/>
    <property type="match status" value="1"/>
</dbReference>
<dbReference type="Proteomes" id="UP000736335">
    <property type="component" value="Unassembled WGS sequence"/>
</dbReference>
<reference evidence="3" key="2">
    <citation type="submission" date="2020-11" db="EMBL/GenBank/DDBJ databases">
        <authorList>
            <consortium name="DOE Joint Genome Institute"/>
            <person name="Kuo A."/>
            <person name="Miyauchi S."/>
            <person name="Kiss E."/>
            <person name="Drula E."/>
            <person name="Kohler A."/>
            <person name="Sanchez-Garcia M."/>
            <person name="Andreopoulos B."/>
            <person name="Barry K.W."/>
            <person name="Bonito G."/>
            <person name="Buee M."/>
            <person name="Carver A."/>
            <person name="Chen C."/>
            <person name="Cichocki N."/>
            <person name="Clum A."/>
            <person name="Culley D."/>
            <person name="Crous P.W."/>
            <person name="Fauchery L."/>
            <person name="Girlanda M."/>
            <person name="Hayes R."/>
            <person name="Keri Z."/>
            <person name="Labutti K."/>
            <person name="Lipzen A."/>
            <person name="Lombard V."/>
            <person name="Magnuson J."/>
            <person name="Maillard F."/>
            <person name="Morin E."/>
            <person name="Murat C."/>
            <person name="Nolan M."/>
            <person name="Ohm R."/>
            <person name="Pangilinan J."/>
            <person name="Pereira M."/>
            <person name="Perotto S."/>
            <person name="Peter M."/>
            <person name="Riley R."/>
            <person name="Sitrit Y."/>
            <person name="Stielow B."/>
            <person name="Szollosi G."/>
            <person name="Zifcakova L."/>
            <person name="Stursova M."/>
            <person name="Spatafora J.W."/>
            <person name="Tedersoo L."/>
            <person name="Vaario L.-M."/>
            <person name="Yamada A."/>
            <person name="Yan M."/>
            <person name="Wang P."/>
            <person name="Xu J."/>
            <person name="Bruns T."/>
            <person name="Baldrian P."/>
            <person name="Vilgalys R."/>
            <person name="Henrissat B."/>
            <person name="Grigoriev I.V."/>
            <person name="Hibbett D."/>
            <person name="Nagy L.G."/>
            <person name="Martin F.M."/>
        </authorList>
    </citation>
    <scope>NUCLEOTIDE SEQUENCE</scope>
    <source>
        <strain evidence="3">UH-Tt-Lm1</strain>
    </source>
</reference>
<organism evidence="3 4">
    <name type="scientific">Thelephora terrestris</name>
    <dbReference type="NCBI Taxonomy" id="56493"/>
    <lineage>
        <taxon>Eukaryota</taxon>
        <taxon>Fungi</taxon>
        <taxon>Dikarya</taxon>
        <taxon>Basidiomycota</taxon>
        <taxon>Agaricomycotina</taxon>
        <taxon>Agaricomycetes</taxon>
        <taxon>Thelephorales</taxon>
        <taxon>Thelephoraceae</taxon>
        <taxon>Thelephora</taxon>
    </lineage>
</organism>
<keyword evidence="1" id="KW-0694">RNA-binding</keyword>
<dbReference type="Gene3D" id="3.30.160.20">
    <property type="match status" value="1"/>
</dbReference>
<feature type="domain" description="DRBM" evidence="2">
    <location>
        <begin position="11"/>
        <end position="80"/>
    </location>
</feature>
<dbReference type="Pfam" id="PF00035">
    <property type="entry name" value="dsrm"/>
    <property type="match status" value="1"/>
</dbReference>
<dbReference type="InterPro" id="IPR014720">
    <property type="entry name" value="dsRBD_dom"/>
</dbReference>
<gene>
    <name evidence="3" type="ORF">BJ322DRAFT_667790</name>
</gene>
<evidence type="ECO:0000256" key="1">
    <source>
        <dbReference type="PROSITE-ProRule" id="PRU00266"/>
    </source>
</evidence>
<keyword evidence="4" id="KW-1185">Reference proteome</keyword>
<dbReference type="EMBL" id="WIUZ02000005">
    <property type="protein sequence ID" value="KAF9786709.1"/>
    <property type="molecule type" value="Genomic_DNA"/>
</dbReference>
<dbReference type="AlphaFoldDB" id="A0A9P6HGW4"/>
<dbReference type="SUPFAM" id="SSF54768">
    <property type="entry name" value="dsRNA-binding domain-like"/>
    <property type="match status" value="1"/>
</dbReference>
<evidence type="ECO:0000313" key="3">
    <source>
        <dbReference type="EMBL" id="KAF9786709.1"/>
    </source>
</evidence>
<evidence type="ECO:0000259" key="2">
    <source>
        <dbReference type="PROSITE" id="PS50137"/>
    </source>
</evidence>
<dbReference type="OrthoDB" id="112668at2759"/>
<sequence length="81" mass="9007">MARSSQTPTDHWRMQLNNYLQVNGGAQRLRYLDVPSGPAHKPTWSCTAYIDGVPYAAGTGTEKGEAREVAARNCYLILRPQ</sequence>
<reference evidence="3" key="1">
    <citation type="journal article" date="2020" name="Nat. Commun.">
        <title>Large-scale genome sequencing of mycorrhizal fungi provides insights into the early evolution of symbiotic traits.</title>
        <authorList>
            <person name="Miyauchi S."/>
            <person name="Kiss E."/>
            <person name="Kuo A."/>
            <person name="Drula E."/>
            <person name="Kohler A."/>
            <person name="Sanchez-Garcia M."/>
            <person name="Morin E."/>
            <person name="Andreopoulos B."/>
            <person name="Barry K.W."/>
            <person name="Bonito G."/>
            <person name="Buee M."/>
            <person name="Carver A."/>
            <person name="Chen C."/>
            <person name="Cichocki N."/>
            <person name="Clum A."/>
            <person name="Culley D."/>
            <person name="Crous P.W."/>
            <person name="Fauchery L."/>
            <person name="Girlanda M."/>
            <person name="Hayes R.D."/>
            <person name="Keri Z."/>
            <person name="LaButti K."/>
            <person name="Lipzen A."/>
            <person name="Lombard V."/>
            <person name="Magnuson J."/>
            <person name="Maillard F."/>
            <person name="Murat C."/>
            <person name="Nolan M."/>
            <person name="Ohm R.A."/>
            <person name="Pangilinan J."/>
            <person name="Pereira M.F."/>
            <person name="Perotto S."/>
            <person name="Peter M."/>
            <person name="Pfister S."/>
            <person name="Riley R."/>
            <person name="Sitrit Y."/>
            <person name="Stielow J.B."/>
            <person name="Szollosi G."/>
            <person name="Zifcakova L."/>
            <person name="Stursova M."/>
            <person name="Spatafora J.W."/>
            <person name="Tedersoo L."/>
            <person name="Vaario L.M."/>
            <person name="Yamada A."/>
            <person name="Yan M."/>
            <person name="Wang P."/>
            <person name="Xu J."/>
            <person name="Bruns T."/>
            <person name="Baldrian P."/>
            <person name="Vilgalys R."/>
            <person name="Dunand C."/>
            <person name="Henrissat B."/>
            <person name="Grigoriev I.V."/>
            <person name="Hibbett D."/>
            <person name="Nagy L.G."/>
            <person name="Martin F.M."/>
        </authorList>
    </citation>
    <scope>NUCLEOTIDE SEQUENCE</scope>
    <source>
        <strain evidence="3">UH-Tt-Lm1</strain>
    </source>
</reference>
<dbReference type="SMART" id="SM00358">
    <property type="entry name" value="DSRM"/>
    <property type="match status" value="1"/>
</dbReference>
<dbReference type="PROSITE" id="PS50137">
    <property type="entry name" value="DS_RBD"/>
    <property type="match status" value="1"/>
</dbReference>
<name>A0A9P6HGW4_9AGAM</name>